<keyword evidence="7" id="KW-0597">Phosphoprotein</keyword>
<dbReference type="Proteomes" id="UP000298663">
    <property type="component" value="Unassembled WGS sequence"/>
</dbReference>
<dbReference type="AlphaFoldDB" id="A0A4U5M907"/>
<evidence type="ECO:0000256" key="8">
    <source>
        <dbReference type="ARBA" id="ARBA00022843"/>
    </source>
</evidence>
<protein>
    <recommendedName>
        <fullName evidence="13">Dynactin subunit 4</fullName>
    </recommendedName>
</protein>
<keyword evidence="10" id="KW-0175">Coiled coil</keyword>
<evidence type="ECO:0000256" key="9">
    <source>
        <dbReference type="ARBA" id="ARBA00022990"/>
    </source>
</evidence>
<keyword evidence="8" id="KW-0832">Ubl conjugation</keyword>
<evidence type="ECO:0000256" key="5">
    <source>
        <dbReference type="ARBA" id="ARBA00022490"/>
    </source>
</evidence>
<keyword evidence="16" id="KW-1185">Reference proteome</keyword>
<dbReference type="EMBL" id="AZBU02000009">
    <property type="protein sequence ID" value="TKR65133.1"/>
    <property type="molecule type" value="Genomic_DNA"/>
</dbReference>
<keyword evidence="9" id="KW-0007">Acetylation</keyword>
<gene>
    <name evidence="15" type="ORF">L596_025583</name>
</gene>
<comment type="caution">
    <text evidence="15">The sequence shown here is derived from an EMBL/GenBank/DDBJ whole genome shotgun (WGS) entry which is preliminary data.</text>
</comment>
<evidence type="ECO:0000313" key="15">
    <source>
        <dbReference type="EMBL" id="TKR65133.1"/>
    </source>
</evidence>
<evidence type="ECO:0000256" key="4">
    <source>
        <dbReference type="ARBA" id="ARBA00004657"/>
    </source>
</evidence>
<evidence type="ECO:0000256" key="1">
    <source>
        <dbReference type="ARBA" id="ARBA00004300"/>
    </source>
</evidence>
<evidence type="ECO:0000256" key="6">
    <source>
        <dbReference type="ARBA" id="ARBA00022499"/>
    </source>
</evidence>
<evidence type="ECO:0000256" key="13">
    <source>
        <dbReference type="ARBA" id="ARBA00034864"/>
    </source>
</evidence>
<dbReference type="GO" id="GO:0001725">
    <property type="term" value="C:stress fiber"/>
    <property type="evidence" value="ECO:0007669"/>
    <property type="project" value="UniProtKB-SubCell"/>
</dbReference>
<comment type="similarity">
    <text evidence="12">Belongs to the dynactin subunit 4 family.</text>
</comment>
<comment type="subunit">
    <text evidence="14">Subunit of dynactin, a multiprotein complex part of a tripartite complex with dynein and a adapter, such as BICDL1, BICD2 or HOOK3. The dynactin complex is built around ACTR1A/ACTB filament and consists of an actin-related filament composed of a shoulder domain, a pointed end and a barbed end. Its length is defined by its flexible shoulder domain. The soulder is composed of 2 DCTN1 subunits, 4 DCTN2 and 2 DCTN3. The 4 DCNT2 (via N-terminus) bind the ACTR1A filament and act as molecular rulers to determine the length. The pointed end is important for binding dynein-dynactin cargo adapters. Consists of 4 subunits: ACTR10, DCNT4, DCTN5 and DCTN6. The barbed end is composed of a CAPZA1:CAPZB heterodimers, which binds ACTR1A/ACTB filament and dynactin and stabilizes dynactin. Interacts with ATP7B, but not ATP7A, in a copper-dependent manner. Interacts with ANK2; this interaction is required for localization at costameres. Interacts with N4BP2L1.</text>
</comment>
<organism evidence="15 16">
    <name type="scientific">Steinernema carpocapsae</name>
    <name type="common">Entomopathogenic nematode</name>
    <dbReference type="NCBI Taxonomy" id="34508"/>
    <lineage>
        <taxon>Eukaryota</taxon>
        <taxon>Metazoa</taxon>
        <taxon>Ecdysozoa</taxon>
        <taxon>Nematoda</taxon>
        <taxon>Chromadorea</taxon>
        <taxon>Rhabditida</taxon>
        <taxon>Tylenchina</taxon>
        <taxon>Panagrolaimomorpha</taxon>
        <taxon>Strongyloidoidea</taxon>
        <taxon>Steinernematidae</taxon>
        <taxon>Steinernema</taxon>
    </lineage>
</organism>
<dbReference type="InterPro" id="IPR008603">
    <property type="entry name" value="DCTN4"/>
</dbReference>
<evidence type="ECO:0000256" key="2">
    <source>
        <dbReference type="ARBA" id="ARBA00004529"/>
    </source>
</evidence>
<evidence type="ECO:0000256" key="12">
    <source>
        <dbReference type="ARBA" id="ARBA00034776"/>
    </source>
</evidence>
<accession>A0A4U5M907</accession>
<evidence type="ECO:0000256" key="14">
    <source>
        <dbReference type="ARBA" id="ARBA00093507"/>
    </source>
</evidence>
<dbReference type="GO" id="GO:0005813">
    <property type="term" value="C:centrosome"/>
    <property type="evidence" value="ECO:0007669"/>
    <property type="project" value="UniProtKB-SubCell"/>
</dbReference>
<dbReference type="OrthoDB" id="283815at2759"/>
<dbReference type="GO" id="GO:0005938">
    <property type="term" value="C:cell cortex"/>
    <property type="evidence" value="ECO:0007669"/>
    <property type="project" value="UniProtKB-SubCell"/>
</dbReference>
<comment type="subcellular location">
    <subcellularLocation>
        <location evidence="3">Cytoplasm</location>
        <location evidence="3">Cell cortex</location>
    </subcellularLocation>
    <subcellularLocation>
        <location evidence="1">Cytoplasm</location>
        <location evidence="1">Cytoskeleton</location>
        <location evidence="1">Microtubule organizing center</location>
        <location evidence="1">Centrosome</location>
    </subcellularLocation>
    <subcellularLocation>
        <location evidence="2">Cytoplasm</location>
        <location evidence="2">Cytoskeleton</location>
        <location evidence="2">Stress fiber</location>
    </subcellularLocation>
    <subcellularLocation>
        <location evidence="4">Cytoplasm</location>
        <location evidence="4">Myofibril</location>
    </subcellularLocation>
</comment>
<keyword evidence="11" id="KW-0206">Cytoskeleton</keyword>
<dbReference type="Pfam" id="PF05502">
    <property type="entry name" value="Dynactin_p62"/>
    <property type="match status" value="1"/>
</dbReference>
<evidence type="ECO:0000256" key="10">
    <source>
        <dbReference type="ARBA" id="ARBA00023054"/>
    </source>
</evidence>
<dbReference type="PANTHER" id="PTHR13034">
    <property type="entry name" value="DYNACTIN P62 SUBUNIT"/>
    <property type="match status" value="1"/>
</dbReference>
<dbReference type="GO" id="GO:0005869">
    <property type="term" value="C:dynactin complex"/>
    <property type="evidence" value="ECO:0007669"/>
    <property type="project" value="InterPro"/>
</dbReference>
<dbReference type="GO" id="GO:0030016">
    <property type="term" value="C:myofibril"/>
    <property type="evidence" value="ECO:0007669"/>
    <property type="project" value="UniProtKB-SubCell"/>
</dbReference>
<evidence type="ECO:0000313" key="16">
    <source>
        <dbReference type="Proteomes" id="UP000298663"/>
    </source>
</evidence>
<proteinExistence type="inferred from homology"/>
<name>A0A4U5M907_STECR</name>
<evidence type="ECO:0000256" key="7">
    <source>
        <dbReference type="ARBA" id="ARBA00022553"/>
    </source>
</evidence>
<evidence type="ECO:0000256" key="11">
    <source>
        <dbReference type="ARBA" id="ARBA00023212"/>
    </source>
</evidence>
<dbReference type="PANTHER" id="PTHR13034:SF2">
    <property type="entry name" value="DYNACTIN SUBUNIT 4"/>
    <property type="match status" value="1"/>
</dbReference>
<keyword evidence="6" id="KW-1017">Isopeptide bond</keyword>
<sequence>MGTLYQTHLVKFECSCGQWSPLSCQYFCRSCVKQKCEYCVTDQVDITFCPTCLENVPPGDAKNRRHLCQTCYVCPICDSNLVTNVDDDLYHLRCATCRWTTRDAELPDQAKSTNWPQHENGYEEMLTQSLEQLKVHSSRAKLEKDKMKYTHKRRSNLGTLNVDRYNLQSFYQTRRKLLMEPVQPMVASMEPTADVPELDESIFTTIPSDKKTLGQMLTQLFSGEKPLYPCRTKLAGKRLVRCSDCEYSPTSIRSKIQMLAHEFTPEIRLSRAVKLTSNQASFVFFSITNVTLTPAQIKLTPEDVEDDKSIVTCDHEAIEFTLQMKDDVAAANAAMRTPEEEMTGCFVFKNRHRYGLRLGVVAKPENQENDNFLILKMEYWNKGIATDLEKQNEWLSTRVKLCLGPAIASTA</sequence>
<reference evidence="15 16" key="2">
    <citation type="journal article" date="2019" name="G3 (Bethesda)">
        <title>Hybrid Assembly of the Genome of the Entomopathogenic Nematode Steinernema carpocapsae Identifies the X-Chromosome.</title>
        <authorList>
            <person name="Serra L."/>
            <person name="Macchietto M."/>
            <person name="Macias-Munoz A."/>
            <person name="McGill C.J."/>
            <person name="Rodriguez I.M."/>
            <person name="Rodriguez B."/>
            <person name="Murad R."/>
            <person name="Mortazavi A."/>
        </authorList>
    </citation>
    <scope>NUCLEOTIDE SEQUENCE [LARGE SCALE GENOMIC DNA]</scope>
    <source>
        <strain evidence="15 16">ALL</strain>
    </source>
</reference>
<keyword evidence="5" id="KW-0963">Cytoplasm</keyword>
<dbReference type="STRING" id="34508.A0A4U5M907"/>
<reference evidence="15 16" key="1">
    <citation type="journal article" date="2015" name="Genome Biol.">
        <title>Comparative genomics of Steinernema reveals deeply conserved gene regulatory networks.</title>
        <authorList>
            <person name="Dillman A.R."/>
            <person name="Macchietto M."/>
            <person name="Porter C.F."/>
            <person name="Rogers A."/>
            <person name="Williams B."/>
            <person name="Antoshechkin I."/>
            <person name="Lee M.M."/>
            <person name="Goodwin Z."/>
            <person name="Lu X."/>
            <person name="Lewis E.E."/>
            <person name="Goodrich-Blair H."/>
            <person name="Stock S.P."/>
            <person name="Adams B.J."/>
            <person name="Sternberg P.W."/>
            <person name="Mortazavi A."/>
        </authorList>
    </citation>
    <scope>NUCLEOTIDE SEQUENCE [LARGE SCALE GENOMIC DNA]</scope>
    <source>
        <strain evidence="15 16">ALL</strain>
    </source>
</reference>
<evidence type="ECO:0000256" key="3">
    <source>
        <dbReference type="ARBA" id="ARBA00004544"/>
    </source>
</evidence>